<reference evidence="1 2" key="1">
    <citation type="submission" date="2018-06" db="EMBL/GenBank/DDBJ databases">
        <authorList>
            <consortium name="GenomeTrakr: Next Generation Sequencing Network for Food Pathogen Tracability"/>
        </authorList>
    </citation>
    <scope>NUCLEOTIDE SEQUENCE [LARGE SCALE GENOMIC DNA]</scope>
    <source>
        <strain evidence="1 2">ARS-CC9329</strain>
    </source>
</reference>
<protein>
    <submittedName>
        <fullName evidence="1">Uncharacterized protein</fullName>
    </submittedName>
</protein>
<comment type="caution">
    <text evidence="1">The sequence shown here is derived from an EMBL/GenBank/DDBJ whole genome shotgun (WGS) entry which is preliminary data.</text>
</comment>
<accession>A0AAN3BJI1</accession>
<evidence type="ECO:0000313" key="1">
    <source>
        <dbReference type="EMBL" id="EAG0993009.1"/>
    </source>
</evidence>
<proteinExistence type="predicted"/>
<gene>
    <name evidence="1" type="ORF">A3R20_00090</name>
</gene>
<dbReference type="Proteomes" id="UP000406081">
    <property type="component" value="Unassembled WGS sequence"/>
</dbReference>
<dbReference type="AlphaFoldDB" id="A0AAN3BJI1"/>
<sequence>MRTALVFLRFGRTSSWNCHLARLLISYTCTITIVTLITRNINLTNPLNPSPIHSKDGAVSLQELRLS</sequence>
<dbReference type="EMBL" id="AABAIH010000001">
    <property type="protein sequence ID" value="EAG0993009.1"/>
    <property type="molecule type" value="Genomic_DNA"/>
</dbReference>
<name>A0AAN3BJI1_LISMN</name>
<evidence type="ECO:0000313" key="2">
    <source>
        <dbReference type="Proteomes" id="UP000406081"/>
    </source>
</evidence>
<organism evidence="1 2">
    <name type="scientific">Listeria monocytogenes</name>
    <dbReference type="NCBI Taxonomy" id="1639"/>
    <lineage>
        <taxon>Bacteria</taxon>
        <taxon>Bacillati</taxon>
        <taxon>Bacillota</taxon>
        <taxon>Bacilli</taxon>
        <taxon>Bacillales</taxon>
        <taxon>Listeriaceae</taxon>
        <taxon>Listeria</taxon>
    </lineage>
</organism>